<accession>A0ABS4E2B9</accession>
<comment type="caution">
    <text evidence="2">The sequence shown here is derived from an EMBL/GenBank/DDBJ whole genome shotgun (WGS) entry which is preliminary data.</text>
</comment>
<reference evidence="2 3" key="1">
    <citation type="submission" date="2021-03" db="EMBL/GenBank/DDBJ databases">
        <title>Genomic Encyclopedia of Type Strains, Phase IV (KMG-IV): sequencing the most valuable type-strain genomes for metagenomic binning, comparative biology and taxonomic classification.</title>
        <authorList>
            <person name="Goeker M."/>
        </authorList>
    </citation>
    <scope>NUCLEOTIDE SEQUENCE [LARGE SCALE GENOMIC DNA]</scope>
    <source>
        <strain evidence="2 3">DSM 21600</strain>
    </source>
</reference>
<dbReference type="RefSeq" id="WP_209946926.1">
    <property type="nucleotide sequence ID" value="NZ_JAGGJU010000010.1"/>
</dbReference>
<evidence type="ECO:0000256" key="1">
    <source>
        <dbReference type="SAM" id="Phobius"/>
    </source>
</evidence>
<keyword evidence="3" id="KW-1185">Reference proteome</keyword>
<protein>
    <submittedName>
        <fullName evidence="2">Uncharacterized protein</fullName>
    </submittedName>
</protein>
<keyword evidence="1" id="KW-1133">Transmembrane helix</keyword>
<sequence length="53" mass="5919">MKPRSIFYGIMIALVIFLVAFFIFQRNKPDDPLDDPAAQSMILQPAAALARPV</sequence>
<proteinExistence type="predicted"/>
<gene>
    <name evidence="2" type="ORF">J2Z17_003533</name>
</gene>
<evidence type="ECO:0000313" key="3">
    <source>
        <dbReference type="Proteomes" id="UP000759443"/>
    </source>
</evidence>
<feature type="transmembrane region" description="Helical" evidence="1">
    <location>
        <begin position="6"/>
        <end position="24"/>
    </location>
</feature>
<keyword evidence="1" id="KW-0812">Transmembrane</keyword>
<keyword evidence="1" id="KW-0472">Membrane</keyword>
<dbReference type="Proteomes" id="UP000759443">
    <property type="component" value="Unassembled WGS sequence"/>
</dbReference>
<dbReference type="EMBL" id="JAGGJU010000010">
    <property type="protein sequence ID" value="MBP1852078.1"/>
    <property type="molecule type" value="Genomic_DNA"/>
</dbReference>
<evidence type="ECO:0000313" key="2">
    <source>
        <dbReference type="EMBL" id="MBP1852078.1"/>
    </source>
</evidence>
<name>A0ABS4E2B9_9HYPH</name>
<organism evidence="2 3">
    <name type="scientific">Rhizobium halophytocola</name>
    <dbReference type="NCBI Taxonomy" id="735519"/>
    <lineage>
        <taxon>Bacteria</taxon>
        <taxon>Pseudomonadati</taxon>
        <taxon>Pseudomonadota</taxon>
        <taxon>Alphaproteobacteria</taxon>
        <taxon>Hyphomicrobiales</taxon>
        <taxon>Rhizobiaceae</taxon>
        <taxon>Rhizobium/Agrobacterium group</taxon>
        <taxon>Rhizobium</taxon>
    </lineage>
</organism>